<accession>A0A1H4EPW4</accession>
<dbReference type="SUPFAM" id="SSF50182">
    <property type="entry name" value="Sm-like ribonucleoproteins"/>
    <property type="match status" value="1"/>
</dbReference>
<protein>
    <submittedName>
        <fullName evidence="4">RNA chaperone Hfq</fullName>
    </submittedName>
</protein>
<dbReference type="PANTHER" id="PTHR34772">
    <property type="entry name" value="RNA-BINDING PROTEIN HFQ"/>
    <property type="match status" value="1"/>
</dbReference>
<dbReference type="InterPro" id="IPR005001">
    <property type="entry name" value="Hfq"/>
</dbReference>
<name>A0A1H4EPW4_9RHOB</name>
<dbReference type="InterPro" id="IPR010920">
    <property type="entry name" value="LSM_dom_sf"/>
</dbReference>
<evidence type="ECO:0000313" key="5">
    <source>
        <dbReference type="Proteomes" id="UP000198703"/>
    </source>
</evidence>
<feature type="region of interest" description="Disordered" evidence="3">
    <location>
        <begin position="84"/>
        <end position="109"/>
    </location>
</feature>
<organism evidence="4 5">
    <name type="scientific">Rubrimonas cliftonensis</name>
    <dbReference type="NCBI Taxonomy" id="89524"/>
    <lineage>
        <taxon>Bacteria</taxon>
        <taxon>Pseudomonadati</taxon>
        <taxon>Pseudomonadota</taxon>
        <taxon>Alphaproteobacteria</taxon>
        <taxon>Rhodobacterales</taxon>
        <taxon>Paracoccaceae</taxon>
        <taxon>Rubrimonas</taxon>
    </lineage>
</organism>
<dbReference type="GO" id="GO:0045974">
    <property type="term" value="P:regulation of translation, ncRNA-mediated"/>
    <property type="evidence" value="ECO:0007669"/>
    <property type="project" value="TreeGrafter"/>
</dbReference>
<feature type="compositionally biased region" description="Basic and acidic residues" evidence="3">
    <location>
        <begin position="84"/>
        <end position="97"/>
    </location>
</feature>
<dbReference type="RefSeq" id="WP_175478976.1">
    <property type="nucleotide sequence ID" value="NZ_FNQM01000015.1"/>
</dbReference>
<dbReference type="Proteomes" id="UP000198703">
    <property type="component" value="Unassembled WGS sequence"/>
</dbReference>
<dbReference type="GO" id="GO:0003723">
    <property type="term" value="F:RNA binding"/>
    <property type="evidence" value="ECO:0007669"/>
    <property type="project" value="UniProtKB-KW"/>
</dbReference>
<sequence>MDGGGGVRASKGSTRRPLQDVWLAAAAAQAASVLIYLRSGVKLEGVVTAFDAYAFLLARGGAAQLVYKSSVASVQSAMILNLHEDGGPPGVDRERANRAPARRFGGHSDGVVRKPLVERRKLR</sequence>
<evidence type="ECO:0000313" key="4">
    <source>
        <dbReference type="EMBL" id="SEA87154.1"/>
    </source>
</evidence>
<keyword evidence="1" id="KW-0694">RNA-binding</keyword>
<dbReference type="EMBL" id="FNQM01000015">
    <property type="protein sequence ID" value="SEA87154.1"/>
    <property type="molecule type" value="Genomic_DNA"/>
</dbReference>
<evidence type="ECO:0000256" key="2">
    <source>
        <dbReference type="ARBA" id="ARBA00023016"/>
    </source>
</evidence>
<dbReference type="AlphaFoldDB" id="A0A1H4EPW4"/>
<proteinExistence type="predicted"/>
<dbReference type="GO" id="GO:0006355">
    <property type="term" value="P:regulation of DNA-templated transcription"/>
    <property type="evidence" value="ECO:0007669"/>
    <property type="project" value="InterPro"/>
</dbReference>
<dbReference type="STRING" id="89524.SAMN05444370_11535"/>
<dbReference type="Pfam" id="PF17209">
    <property type="entry name" value="Hfq"/>
    <property type="match status" value="1"/>
</dbReference>
<dbReference type="PANTHER" id="PTHR34772:SF1">
    <property type="entry name" value="RNA-BINDING PROTEIN HFQ"/>
    <property type="match status" value="1"/>
</dbReference>
<reference evidence="4 5" key="1">
    <citation type="submission" date="2016-10" db="EMBL/GenBank/DDBJ databases">
        <authorList>
            <person name="de Groot N.N."/>
        </authorList>
    </citation>
    <scope>NUCLEOTIDE SEQUENCE [LARGE SCALE GENOMIC DNA]</scope>
    <source>
        <strain evidence="4 5">DSM 15345</strain>
    </source>
</reference>
<dbReference type="GO" id="GO:0005829">
    <property type="term" value="C:cytosol"/>
    <property type="evidence" value="ECO:0007669"/>
    <property type="project" value="TreeGrafter"/>
</dbReference>
<dbReference type="Gene3D" id="2.30.30.100">
    <property type="match status" value="1"/>
</dbReference>
<gene>
    <name evidence="4" type="ORF">SAMN05444370_11535</name>
</gene>
<evidence type="ECO:0000256" key="1">
    <source>
        <dbReference type="ARBA" id="ARBA00022884"/>
    </source>
</evidence>
<evidence type="ECO:0000256" key="3">
    <source>
        <dbReference type="SAM" id="MobiDB-lite"/>
    </source>
</evidence>
<keyword evidence="2" id="KW-0346">Stress response</keyword>
<dbReference type="GO" id="GO:0043487">
    <property type="term" value="P:regulation of RNA stability"/>
    <property type="evidence" value="ECO:0007669"/>
    <property type="project" value="TreeGrafter"/>
</dbReference>
<keyword evidence="5" id="KW-1185">Reference proteome</keyword>